<organism evidence="1 2">
    <name type="scientific">Desulfofustis glycolicus DSM 9705</name>
    <dbReference type="NCBI Taxonomy" id="1121409"/>
    <lineage>
        <taxon>Bacteria</taxon>
        <taxon>Pseudomonadati</taxon>
        <taxon>Thermodesulfobacteriota</taxon>
        <taxon>Desulfobulbia</taxon>
        <taxon>Desulfobulbales</taxon>
        <taxon>Desulfocapsaceae</taxon>
        <taxon>Desulfofustis</taxon>
    </lineage>
</organism>
<dbReference type="OrthoDB" id="7812102at2"/>
<sequence length="355" mass="40313">MTEGLLNFIFQRLDQVESPVFLHGELECYPEDEFRVLREKGILRETSRATEIPRPKRFPLGGDLIVRQTSKGIFGVADEDNYFDPIPLTEDDVRQYELSLPKLTTVIRQANGIEGSGFANHHGLIPMGLKTLDSLGTLEIFLSIPNLDEDDVIARCRRLDRELDTVGIVILTPGGIALSPEIRQQMKRLGIIMVAITTNSSCAFLLDWHAIAKKADLQVAHFIGHAGEALREDESRDDSVNTITEEDKIVLERKEIGERVHWFVNGVDKGHIFVRNESIIAKIMEILYDQIGHGWVRHKTFMNACAWKKDEYFPASGDPGRMQRQLNNIRKKLGVAIDFRKEKGVRFPENIVKSK</sequence>
<accession>A0A1M5XJ58</accession>
<proteinExistence type="predicted"/>
<evidence type="ECO:0000313" key="1">
    <source>
        <dbReference type="EMBL" id="SHH99779.1"/>
    </source>
</evidence>
<gene>
    <name evidence="1" type="ORF">SAMN02745124_03123</name>
</gene>
<dbReference type="Proteomes" id="UP000184139">
    <property type="component" value="Unassembled WGS sequence"/>
</dbReference>
<keyword evidence="2" id="KW-1185">Reference proteome</keyword>
<reference evidence="1 2" key="1">
    <citation type="submission" date="2016-11" db="EMBL/GenBank/DDBJ databases">
        <authorList>
            <person name="Jaros S."/>
            <person name="Januszkiewicz K."/>
            <person name="Wedrychowicz H."/>
        </authorList>
    </citation>
    <scope>NUCLEOTIDE SEQUENCE [LARGE SCALE GENOMIC DNA]</scope>
    <source>
        <strain evidence="1 2">DSM 9705</strain>
    </source>
</reference>
<dbReference type="RefSeq" id="WP_073377460.1">
    <property type="nucleotide sequence ID" value="NZ_FQXS01000020.1"/>
</dbReference>
<evidence type="ECO:0000313" key="2">
    <source>
        <dbReference type="Proteomes" id="UP000184139"/>
    </source>
</evidence>
<protein>
    <submittedName>
        <fullName evidence="1">Uncharacterized protein</fullName>
    </submittedName>
</protein>
<dbReference type="STRING" id="1121409.SAMN02745124_03123"/>
<dbReference type="AlphaFoldDB" id="A0A1M5XJ58"/>
<dbReference type="EMBL" id="FQXS01000020">
    <property type="protein sequence ID" value="SHH99779.1"/>
    <property type="molecule type" value="Genomic_DNA"/>
</dbReference>
<name>A0A1M5XJ58_9BACT</name>